<feature type="domain" description="DUS-like FMN-binding" evidence="8">
    <location>
        <begin position="10"/>
        <end position="270"/>
    </location>
</feature>
<keyword evidence="2" id="KW-0285">Flavoprotein</keyword>
<dbReference type="Gene3D" id="3.20.20.70">
    <property type="entry name" value="Aldolase class I"/>
    <property type="match status" value="1"/>
</dbReference>
<dbReference type="InterPro" id="IPR023139">
    <property type="entry name" value="PBDC1-like_dom_sf"/>
</dbReference>
<dbReference type="SUPFAM" id="SSF54768">
    <property type="entry name" value="dsRNA-binding domain-like"/>
    <property type="match status" value="1"/>
</dbReference>
<comment type="cofactor">
    <cofactor evidence="1">
        <name>FMN</name>
        <dbReference type="ChEBI" id="CHEBI:58210"/>
    </cofactor>
</comment>
<dbReference type="InterPro" id="IPR035587">
    <property type="entry name" value="DUS-like_FMN-bd"/>
</dbReference>
<feature type="domain" description="DRBM" evidence="7">
    <location>
        <begin position="360"/>
        <end position="414"/>
    </location>
</feature>
<evidence type="ECO:0000256" key="3">
    <source>
        <dbReference type="ARBA" id="ARBA00022643"/>
    </source>
</evidence>
<dbReference type="Gene3D" id="1.10.3560.10">
    <property type="entry name" value="yst0336 like domain"/>
    <property type="match status" value="1"/>
</dbReference>
<name>A0AAE9E6A5_CAEBR</name>
<keyword evidence="3" id="KW-0288">FMN</keyword>
<dbReference type="SUPFAM" id="SSF51395">
    <property type="entry name" value="FMN-linked oxidoreductases"/>
    <property type="match status" value="1"/>
</dbReference>
<evidence type="ECO:0000313" key="11">
    <source>
        <dbReference type="Proteomes" id="UP000829354"/>
    </source>
</evidence>
<evidence type="ECO:0000259" key="8">
    <source>
        <dbReference type="Pfam" id="PF01207"/>
    </source>
</evidence>
<dbReference type="InterPro" id="IPR013785">
    <property type="entry name" value="Aldolase_TIM"/>
</dbReference>
<dbReference type="GO" id="GO:0050660">
    <property type="term" value="F:flavin adenine dinucleotide binding"/>
    <property type="evidence" value="ECO:0007669"/>
    <property type="project" value="InterPro"/>
</dbReference>
<dbReference type="Proteomes" id="UP000829354">
    <property type="component" value="Chromosome I"/>
</dbReference>
<evidence type="ECO:0000313" key="10">
    <source>
        <dbReference type="EMBL" id="UMM15258.1"/>
    </source>
</evidence>
<gene>
    <name evidence="10" type="ORF">L5515_002756</name>
</gene>
<dbReference type="PANTHER" id="PTHR45936">
    <property type="entry name" value="TRNA-DIHYDROURIDINE(20) SYNTHASE [NAD(P)+]-LIKE"/>
    <property type="match status" value="1"/>
</dbReference>
<dbReference type="Pfam" id="PF01207">
    <property type="entry name" value="Dus"/>
    <property type="match status" value="1"/>
</dbReference>
<evidence type="ECO:0000259" key="7">
    <source>
        <dbReference type="Pfam" id="PF00035"/>
    </source>
</evidence>
<dbReference type="GO" id="GO:0017150">
    <property type="term" value="F:tRNA dihydrouridine synthase activity"/>
    <property type="evidence" value="ECO:0007669"/>
    <property type="project" value="InterPro"/>
</dbReference>
<dbReference type="Pfam" id="PF00035">
    <property type="entry name" value="dsrm"/>
    <property type="match status" value="1"/>
</dbReference>
<evidence type="ECO:0000259" key="9">
    <source>
        <dbReference type="Pfam" id="PF04669"/>
    </source>
</evidence>
<dbReference type="Pfam" id="PF04669">
    <property type="entry name" value="PBDC1"/>
    <property type="match status" value="1"/>
</dbReference>
<organism evidence="10 11">
    <name type="scientific">Caenorhabditis briggsae</name>
    <dbReference type="NCBI Taxonomy" id="6238"/>
    <lineage>
        <taxon>Eukaryota</taxon>
        <taxon>Metazoa</taxon>
        <taxon>Ecdysozoa</taxon>
        <taxon>Nematoda</taxon>
        <taxon>Chromadorea</taxon>
        <taxon>Rhabditida</taxon>
        <taxon>Rhabditina</taxon>
        <taxon>Rhabditomorpha</taxon>
        <taxon>Rhabditoidea</taxon>
        <taxon>Rhabditidae</taxon>
        <taxon>Peloderinae</taxon>
        <taxon>Caenorhabditis</taxon>
    </lineage>
</organism>
<evidence type="ECO:0000256" key="4">
    <source>
        <dbReference type="ARBA" id="ARBA00022694"/>
    </source>
</evidence>
<sequence>MSELYTKKKILAPMVRAGRTPLRLLCLKYGADLVYTEEIVDKKLIEATRVVNEALGTIDYRNGDDIILRLAPEEKGKCILQIGTNSGEKAAKIAEIVGDDVAGIDVNMGCPKPFSIHCGMGAALLTQTEKIVGILTALKAAAKVPVTCKIRVLDNPEDTLKLVREIEKCGVVALGVHGRRRDERQPDRCRYEEIREVVKTIQSIPIIANGFSGEIERYEDIEKWRDAAGTSSIMIARKALSTPSIFRPEGVLDKYKDIENFLEFACQYDECYTMTKYVVQRILGGDQEHDPRGKALVAAGSVLQICKAFRMEDCYNKWRDDRKRKQSKKRARVDDDGVYNIEVSFPLKRLKNSVGFSPTPKMVLHDYLVETKTPKATYETVKREDKRFVSTAIIGDKKFRSGIGQPNLRMAEQRFFLVFQRFFGKSHKMTALDTEVDYGDADKYVNDESIEMAWAIKAGERAEVHMNLITRCDTRVLRLNKHQDLILAEFRKSFPDLNVEEVTTSLLKDNGAKETWREFCEQFKEIVEDYSMGTLMRCHAAKAYSPENTVVVPKIIYLAVEMARNVEGVNEKNKASYTASQEEESKKQME</sequence>
<keyword evidence="5" id="KW-0560">Oxidoreductase</keyword>
<evidence type="ECO:0000256" key="5">
    <source>
        <dbReference type="ARBA" id="ARBA00023002"/>
    </source>
</evidence>
<reference evidence="10 11" key="1">
    <citation type="submission" date="2022-04" db="EMBL/GenBank/DDBJ databases">
        <title>Chromosome-level reference genomes for two strains of Caenorhabditis briggsae: an improved platform for comparative genomics.</title>
        <authorList>
            <person name="Stevens L."/>
            <person name="Andersen E."/>
        </authorList>
    </citation>
    <scope>NUCLEOTIDE SEQUENCE [LARGE SCALE GENOMIC DNA]</scope>
    <source>
        <strain evidence="10">VX34</strain>
        <tissue evidence="10">Whole-organism</tissue>
    </source>
</reference>
<dbReference type="InterPro" id="IPR021148">
    <property type="entry name" value="Polysacc_synth_dom"/>
</dbReference>
<evidence type="ECO:0000256" key="1">
    <source>
        <dbReference type="ARBA" id="ARBA00001917"/>
    </source>
</evidence>
<dbReference type="AlphaFoldDB" id="A0AAE9E6A5"/>
<accession>A0AAE9E6A5</accession>
<dbReference type="PANTHER" id="PTHR45936:SF1">
    <property type="entry name" value="TRNA-DIHYDROURIDINE(20) SYNTHASE [NAD(P)+]-LIKE"/>
    <property type="match status" value="1"/>
</dbReference>
<keyword evidence="11" id="KW-1185">Reference proteome</keyword>
<dbReference type="InterPro" id="IPR014720">
    <property type="entry name" value="dsRBD_dom"/>
</dbReference>
<evidence type="ECO:0000256" key="6">
    <source>
        <dbReference type="SAM" id="MobiDB-lite"/>
    </source>
</evidence>
<feature type="region of interest" description="Disordered" evidence="6">
    <location>
        <begin position="571"/>
        <end position="590"/>
    </location>
</feature>
<dbReference type="PROSITE" id="PS01136">
    <property type="entry name" value="UPF0034"/>
    <property type="match status" value="1"/>
</dbReference>
<evidence type="ECO:0000256" key="2">
    <source>
        <dbReference type="ARBA" id="ARBA00022630"/>
    </source>
</evidence>
<dbReference type="Gene3D" id="3.30.160.20">
    <property type="match status" value="1"/>
</dbReference>
<dbReference type="InterPro" id="IPR018517">
    <property type="entry name" value="tRNA_hU_synthase_CS"/>
</dbReference>
<proteinExistence type="predicted"/>
<protein>
    <submittedName>
        <fullName evidence="10">Uncharacterized protein</fullName>
    </submittedName>
</protein>
<dbReference type="EMBL" id="CP092620">
    <property type="protein sequence ID" value="UMM15258.1"/>
    <property type="molecule type" value="Genomic_DNA"/>
</dbReference>
<dbReference type="InterPro" id="IPR052582">
    <property type="entry name" value="tRNA-DUS-like"/>
</dbReference>
<keyword evidence="4" id="KW-0819">tRNA processing</keyword>
<feature type="domain" description="Polysaccharide biosynthesis" evidence="9">
    <location>
        <begin position="450"/>
        <end position="574"/>
    </location>
</feature>
<dbReference type="CDD" id="cd02801">
    <property type="entry name" value="DUS_like_FMN"/>
    <property type="match status" value="1"/>
</dbReference>